<proteinExistence type="predicted"/>
<evidence type="ECO:0000259" key="1">
    <source>
        <dbReference type="Pfam" id="PF12146"/>
    </source>
</evidence>
<dbReference type="EMBL" id="JBHMEP010000013">
    <property type="protein sequence ID" value="MFB9137462.1"/>
    <property type="molecule type" value="Genomic_DNA"/>
</dbReference>
<dbReference type="SUPFAM" id="SSF53474">
    <property type="entry name" value="alpha/beta-Hydrolases"/>
    <property type="match status" value="1"/>
</dbReference>
<dbReference type="RefSeq" id="WP_390197131.1">
    <property type="nucleotide sequence ID" value="NZ_JBHMEP010000013.1"/>
</dbReference>
<name>A0ABV5HU93_9VIBR</name>
<dbReference type="InterPro" id="IPR051044">
    <property type="entry name" value="MAG_DAG_Lipase"/>
</dbReference>
<dbReference type="InterPro" id="IPR022742">
    <property type="entry name" value="Hydrolase_4"/>
</dbReference>
<keyword evidence="2" id="KW-0378">Hydrolase</keyword>
<comment type="caution">
    <text evidence="2">The sequence shown here is derived from an EMBL/GenBank/DDBJ whole genome shotgun (WGS) entry which is preliminary data.</text>
</comment>
<dbReference type="PANTHER" id="PTHR11614">
    <property type="entry name" value="PHOSPHOLIPASE-RELATED"/>
    <property type="match status" value="1"/>
</dbReference>
<evidence type="ECO:0000313" key="2">
    <source>
        <dbReference type="EMBL" id="MFB9137462.1"/>
    </source>
</evidence>
<accession>A0ABV5HU93</accession>
<sequence length="334" mass="38799">MSDIESTPKHRYTQEQQFAQASSSHIAQLWQQRVEGTITSFDRTSLYWVKLTHPQHTKAIVVINGRIESTWKYQELFYDLYQQGYDIFSYDHRGQGLSGRLTDDPQIGHIDEFNDYLLDMDKMVDTFDLSGYQTRHLLAHSMGGTIATRYIQTHPQHQFDAMALSAPMFGIHLPWYLKPIASLISQLLTACNPKPVYAPGHQAYYPKPFDSNPLNQCLPRYEWFRQLYEDKPELQVGGPSTRWVWQSMMAAKQSIQLTRQIKIPLLLMQAGDDTIVANASHIKFIKKLARTNTRCGFKIIHGARHELLFEQDQYRNQVLDTLLSFFAQYPRHQA</sequence>
<gene>
    <name evidence="2" type="ORF">ACFFUV_21095</name>
</gene>
<dbReference type="Gene3D" id="3.40.50.1820">
    <property type="entry name" value="alpha/beta hydrolase"/>
    <property type="match status" value="1"/>
</dbReference>
<feature type="domain" description="Serine aminopeptidase S33" evidence="1">
    <location>
        <begin position="55"/>
        <end position="312"/>
    </location>
</feature>
<keyword evidence="3" id="KW-1185">Reference proteome</keyword>
<evidence type="ECO:0000313" key="3">
    <source>
        <dbReference type="Proteomes" id="UP001589645"/>
    </source>
</evidence>
<dbReference type="Pfam" id="PF12146">
    <property type="entry name" value="Hydrolase_4"/>
    <property type="match status" value="1"/>
</dbReference>
<dbReference type="InterPro" id="IPR029058">
    <property type="entry name" value="AB_hydrolase_fold"/>
</dbReference>
<protein>
    <submittedName>
        <fullName evidence="2">Alpha/beta fold hydrolase</fullName>
    </submittedName>
</protein>
<organism evidence="2 3">
    <name type="scientific">Vibrio olivae</name>
    <dbReference type="NCBI Taxonomy" id="1243002"/>
    <lineage>
        <taxon>Bacteria</taxon>
        <taxon>Pseudomonadati</taxon>
        <taxon>Pseudomonadota</taxon>
        <taxon>Gammaproteobacteria</taxon>
        <taxon>Vibrionales</taxon>
        <taxon>Vibrionaceae</taxon>
        <taxon>Vibrio</taxon>
    </lineage>
</organism>
<dbReference type="GO" id="GO:0016787">
    <property type="term" value="F:hydrolase activity"/>
    <property type="evidence" value="ECO:0007669"/>
    <property type="project" value="UniProtKB-KW"/>
</dbReference>
<reference evidence="2 3" key="1">
    <citation type="submission" date="2024-09" db="EMBL/GenBank/DDBJ databases">
        <authorList>
            <person name="Sun Q."/>
            <person name="Mori K."/>
        </authorList>
    </citation>
    <scope>NUCLEOTIDE SEQUENCE [LARGE SCALE GENOMIC DNA]</scope>
    <source>
        <strain evidence="2 3">CECT 8064</strain>
    </source>
</reference>
<dbReference type="Proteomes" id="UP001589645">
    <property type="component" value="Unassembled WGS sequence"/>
</dbReference>